<organism evidence="1 2">
    <name type="scientific">Carnegiea gigantea</name>
    <dbReference type="NCBI Taxonomy" id="171969"/>
    <lineage>
        <taxon>Eukaryota</taxon>
        <taxon>Viridiplantae</taxon>
        <taxon>Streptophyta</taxon>
        <taxon>Embryophyta</taxon>
        <taxon>Tracheophyta</taxon>
        <taxon>Spermatophyta</taxon>
        <taxon>Magnoliopsida</taxon>
        <taxon>eudicotyledons</taxon>
        <taxon>Gunneridae</taxon>
        <taxon>Pentapetalae</taxon>
        <taxon>Caryophyllales</taxon>
        <taxon>Cactineae</taxon>
        <taxon>Cactaceae</taxon>
        <taxon>Cactoideae</taxon>
        <taxon>Echinocereeae</taxon>
        <taxon>Carnegiea</taxon>
    </lineage>
</organism>
<protein>
    <submittedName>
        <fullName evidence="1">Uncharacterized protein</fullName>
    </submittedName>
</protein>
<evidence type="ECO:0000313" key="2">
    <source>
        <dbReference type="Proteomes" id="UP001153076"/>
    </source>
</evidence>
<keyword evidence="2" id="KW-1185">Reference proteome</keyword>
<dbReference type="EMBL" id="JAKOGI010000735">
    <property type="protein sequence ID" value="KAJ8430974.1"/>
    <property type="molecule type" value="Genomic_DNA"/>
</dbReference>
<dbReference type="AlphaFoldDB" id="A0A9Q1JU09"/>
<evidence type="ECO:0000313" key="1">
    <source>
        <dbReference type="EMBL" id="KAJ8430974.1"/>
    </source>
</evidence>
<reference evidence="1" key="1">
    <citation type="submission" date="2022-04" db="EMBL/GenBank/DDBJ databases">
        <title>Carnegiea gigantea Genome sequencing and assembly v2.</title>
        <authorList>
            <person name="Copetti D."/>
            <person name="Sanderson M.J."/>
            <person name="Burquez A."/>
            <person name="Wojciechowski M.F."/>
        </authorList>
    </citation>
    <scope>NUCLEOTIDE SEQUENCE</scope>
    <source>
        <strain evidence="1">SGP5-SGP5p</strain>
        <tissue evidence="1">Aerial part</tissue>
    </source>
</reference>
<name>A0A9Q1JU09_9CARY</name>
<dbReference type="Proteomes" id="UP001153076">
    <property type="component" value="Unassembled WGS sequence"/>
</dbReference>
<gene>
    <name evidence="1" type="ORF">Cgig2_008320</name>
</gene>
<proteinExistence type="predicted"/>
<sequence length="168" mass="19508">MSKISRKLSQGPVMGCGRKYRMWMLFEDASFCYRYDAAFIQNMKNLPTLLLEETYTKENNNVKPTADVTSRKTNEGVLQWAYRNCSKEIHDKLKNAITNAGESKTQKEILLEVLPHRSGCFHGRQQILQLKFVEKQPQKVQEHEKRIKKLVSFILFAGPPAKPSDYHM</sequence>
<comment type="caution">
    <text evidence="1">The sequence shown here is derived from an EMBL/GenBank/DDBJ whole genome shotgun (WGS) entry which is preliminary data.</text>
</comment>
<dbReference type="OrthoDB" id="1292058at2759"/>
<accession>A0A9Q1JU09</accession>